<gene>
    <name evidence="2" type="ORF">GTP38_19835</name>
</gene>
<dbReference type="Pfam" id="PF13182">
    <property type="entry name" value="DUF4007"/>
    <property type="match status" value="1"/>
</dbReference>
<dbReference type="EMBL" id="WWCO01000016">
    <property type="protein sequence ID" value="MYM36584.1"/>
    <property type="molecule type" value="Genomic_DNA"/>
</dbReference>
<dbReference type="InterPro" id="IPR025248">
    <property type="entry name" value="DUF4007"/>
</dbReference>
<protein>
    <submittedName>
        <fullName evidence="2">DUF4007 family protein</fullName>
    </submittedName>
</protein>
<accession>A0ABW9VAB5</accession>
<evidence type="ECO:0000259" key="1">
    <source>
        <dbReference type="Pfam" id="PF13182"/>
    </source>
</evidence>
<reference evidence="2 3" key="1">
    <citation type="submission" date="2019-12" db="EMBL/GenBank/DDBJ databases">
        <title>Novel species isolated from a subtropical stream in China.</title>
        <authorList>
            <person name="Lu H."/>
        </authorList>
    </citation>
    <scope>NUCLEOTIDE SEQUENCE [LARGE SCALE GENOMIC DNA]</scope>
    <source>
        <strain evidence="2 3">FT94W</strain>
    </source>
</reference>
<dbReference type="Proteomes" id="UP000449678">
    <property type="component" value="Unassembled WGS sequence"/>
</dbReference>
<evidence type="ECO:0000313" key="2">
    <source>
        <dbReference type="EMBL" id="MYM36584.1"/>
    </source>
</evidence>
<sequence length="320" mass="36852">MSNFPVTNPPSTTAENVNYRFSGHQSFSLRISWLPKAIKQILNGFDPFADIDHGITSMGLGKNMVESLRCWIEAFQVAERKTGNWELTPVGKLIFLPSSGLDPYLEDHTSNWLLHWLICTNSEYALFAWECMFNRWPTMEFSVSEVLEAFKRESARSNKDASPVTLRQHWDVLLHSYRPSRGDKGEDHLDSALSVLGLIQEVGERQNAQGKWETLYTFDVGQKSSIPQQLFAFFIHDWWNKKFPDEHTVSFREIVSGDGSPGRLLRMQEREILLRLEHLASTQPKVFQLTDSANMRLLQRLVKQDGRKSLADSYKNPIFI</sequence>
<proteinExistence type="predicted"/>
<name>A0ABW9VAB5_9BURK</name>
<comment type="caution">
    <text evidence="2">The sequence shown here is derived from an EMBL/GenBank/DDBJ whole genome shotgun (WGS) entry which is preliminary data.</text>
</comment>
<organism evidence="2 3">
    <name type="scientific">Duganella lactea</name>
    <dbReference type="NCBI Taxonomy" id="2692173"/>
    <lineage>
        <taxon>Bacteria</taxon>
        <taxon>Pseudomonadati</taxon>
        <taxon>Pseudomonadota</taxon>
        <taxon>Betaproteobacteria</taxon>
        <taxon>Burkholderiales</taxon>
        <taxon>Oxalobacteraceae</taxon>
        <taxon>Telluria group</taxon>
        <taxon>Duganella</taxon>
    </lineage>
</organism>
<keyword evidence="3" id="KW-1185">Reference proteome</keyword>
<dbReference type="RefSeq" id="WP_008453154.1">
    <property type="nucleotide sequence ID" value="NZ_WWCO01000016.1"/>
</dbReference>
<evidence type="ECO:0000313" key="3">
    <source>
        <dbReference type="Proteomes" id="UP000449678"/>
    </source>
</evidence>
<feature type="domain" description="DUF4007" evidence="1">
    <location>
        <begin position="21"/>
        <end position="303"/>
    </location>
</feature>